<evidence type="ECO:0000313" key="9">
    <source>
        <dbReference type="RefSeq" id="XP_014677051.1"/>
    </source>
</evidence>
<reference evidence="9" key="1">
    <citation type="submission" date="2025-08" db="UniProtKB">
        <authorList>
            <consortium name="RefSeq"/>
        </authorList>
    </citation>
    <scope>IDENTIFICATION</scope>
</reference>
<dbReference type="SMART" id="SM00355">
    <property type="entry name" value="ZnF_C2H2"/>
    <property type="match status" value="5"/>
</dbReference>
<keyword evidence="2" id="KW-0677">Repeat</keyword>
<sequence length="475" mass="52774">MEQMRNVGLSVEASPHGLSTVDNQWNGLNFLADICVQQNPLGQEQAISNELPLHSLTGKSPFVKEVKVKSPLLAKKQIRGYPSVANIKIPNLLVAGRYKSPAAILARRSARLEQYTIISNTQEGVQHVTTVTTGNEQSGQDSIPQVICHSPPTEVAVPVSDVSDENQSDRKHFKHYMNVRTLVEPTSKPDKTVPQRSVRSSDRASLSQIASNTGQPSIKPMIEQSRTVVVVLNRLSTPIDFNVGKLSSTVDLKSESERTSKSAGRSVTQAASYECGICTAKFTDICDYREHEKSHESTVQRKIPGLPYVCLPCGRRFRSEAQLMDHVTLHASNEPYACENCGRTFCSYNLFKDHERMHFEYQCPSCLERFGTSSLLDEHSQSCPARVQATVGKDTENTEVPADEGGRRESGDGKLSLMFKCPKCSVSYKRAKSLWNHEILKHNNKRKSAAQRSMRRAILKKPEKNKIIKVTPGAP</sequence>
<evidence type="ECO:0000259" key="7">
    <source>
        <dbReference type="PROSITE" id="PS50157"/>
    </source>
</evidence>
<dbReference type="GeneID" id="106816919"/>
<dbReference type="PROSITE" id="PS00028">
    <property type="entry name" value="ZINC_FINGER_C2H2_1"/>
    <property type="match status" value="4"/>
</dbReference>
<dbReference type="Gene3D" id="3.30.160.60">
    <property type="entry name" value="Classic Zinc Finger"/>
    <property type="match status" value="3"/>
</dbReference>
<dbReference type="PANTHER" id="PTHR24379">
    <property type="entry name" value="KRAB AND ZINC FINGER DOMAIN-CONTAINING"/>
    <property type="match status" value="1"/>
</dbReference>
<evidence type="ECO:0000256" key="6">
    <source>
        <dbReference type="SAM" id="MobiDB-lite"/>
    </source>
</evidence>
<feature type="compositionally biased region" description="Polar residues" evidence="6">
    <location>
        <begin position="194"/>
        <end position="216"/>
    </location>
</feature>
<keyword evidence="3 5" id="KW-0863">Zinc-finger</keyword>
<keyword evidence="1" id="KW-0479">Metal-binding</keyword>
<keyword evidence="4" id="KW-0862">Zinc</keyword>
<evidence type="ECO:0000256" key="4">
    <source>
        <dbReference type="ARBA" id="ARBA00022833"/>
    </source>
</evidence>
<name>A0ABM1EXY0_PRICU</name>
<dbReference type="InterPro" id="IPR036236">
    <property type="entry name" value="Znf_C2H2_sf"/>
</dbReference>
<evidence type="ECO:0000313" key="8">
    <source>
        <dbReference type="Proteomes" id="UP000695022"/>
    </source>
</evidence>
<organism evidence="8 9">
    <name type="scientific">Priapulus caudatus</name>
    <name type="common">Priapulid worm</name>
    <dbReference type="NCBI Taxonomy" id="37621"/>
    <lineage>
        <taxon>Eukaryota</taxon>
        <taxon>Metazoa</taxon>
        <taxon>Ecdysozoa</taxon>
        <taxon>Scalidophora</taxon>
        <taxon>Priapulida</taxon>
        <taxon>Priapulimorpha</taxon>
        <taxon>Priapulimorphida</taxon>
        <taxon>Priapulidae</taxon>
        <taxon>Priapulus</taxon>
    </lineage>
</organism>
<evidence type="ECO:0000256" key="3">
    <source>
        <dbReference type="ARBA" id="ARBA00022771"/>
    </source>
</evidence>
<feature type="non-terminal residue" evidence="9">
    <location>
        <position position="475"/>
    </location>
</feature>
<dbReference type="Pfam" id="PF00096">
    <property type="entry name" value="zf-C2H2"/>
    <property type="match status" value="2"/>
</dbReference>
<feature type="domain" description="C2H2-type" evidence="7">
    <location>
        <begin position="336"/>
        <end position="358"/>
    </location>
</feature>
<feature type="region of interest" description="Disordered" evidence="6">
    <location>
        <begin position="392"/>
        <end position="411"/>
    </location>
</feature>
<dbReference type="PROSITE" id="PS50157">
    <property type="entry name" value="ZINC_FINGER_C2H2_2"/>
    <property type="match status" value="4"/>
</dbReference>
<accession>A0ABM1EXY0</accession>
<proteinExistence type="predicted"/>
<dbReference type="PANTHER" id="PTHR24379:SF121">
    <property type="entry name" value="C2H2-TYPE DOMAIN-CONTAINING PROTEIN"/>
    <property type="match status" value="1"/>
</dbReference>
<dbReference type="Proteomes" id="UP000695022">
    <property type="component" value="Unplaced"/>
</dbReference>
<evidence type="ECO:0000256" key="2">
    <source>
        <dbReference type="ARBA" id="ARBA00022737"/>
    </source>
</evidence>
<evidence type="ECO:0000256" key="5">
    <source>
        <dbReference type="PROSITE-ProRule" id="PRU00042"/>
    </source>
</evidence>
<evidence type="ECO:0000256" key="1">
    <source>
        <dbReference type="ARBA" id="ARBA00022723"/>
    </source>
</evidence>
<dbReference type="RefSeq" id="XP_014677051.1">
    <property type="nucleotide sequence ID" value="XM_014821565.1"/>
</dbReference>
<protein>
    <submittedName>
        <fullName evidence="9">Zinc finger protein 62 homolog</fullName>
    </submittedName>
</protein>
<feature type="region of interest" description="Disordered" evidence="6">
    <location>
        <begin position="184"/>
        <end position="217"/>
    </location>
</feature>
<feature type="domain" description="C2H2-type" evidence="7">
    <location>
        <begin position="308"/>
        <end position="335"/>
    </location>
</feature>
<dbReference type="InterPro" id="IPR013087">
    <property type="entry name" value="Znf_C2H2_type"/>
</dbReference>
<dbReference type="SUPFAM" id="SSF57667">
    <property type="entry name" value="beta-beta-alpha zinc fingers"/>
    <property type="match status" value="1"/>
</dbReference>
<feature type="domain" description="C2H2-type" evidence="7">
    <location>
        <begin position="419"/>
        <end position="447"/>
    </location>
</feature>
<feature type="domain" description="C2H2-type" evidence="7">
    <location>
        <begin position="273"/>
        <end position="300"/>
    </location>
</feature>
<keyword evidence="8" id="KW-1185">Reference proteome</keyword>
<gene>
    <name evidence="9" type="primary">LOC106816919</name>
</gene>